<evidence type="ECO:0000313" key="3">
    <source>
        <dbReference type="Proteomes" id="UP001157017"/>
    </source>
</evidence>
<evidence type="ECO:0000313" key="2">
    <source>
        <dbReference type="EMBL" id="GMA87223.1"/>
    </source>
</evidence>
<evidence type="ECO:0000256" key="1">
    <source>
        <dbReference type="SAM" id="MobiDB-lite"/>
    </source>
</evidence>
<sequence length="179" mass="19401">MRSRSLLLWWAPSTNTSTSALHRLLLPGDGPVPDHEVAVPGDDAALQALRRRAARGAGEVDVEVVRPRPPAALPPSGAPVPELEVAVLDRPLDTDWRRTSYSALTAAAHEPQPAVASEPEQPQTDDEADADDDVRSPASDDALRAIPSPWAEPAGRHRVRHRRARRPRVGCRARGERVA</sequence>
<feature type="compositionally biased region" description="Acidic residues" evidence="1">
    <location>
        <begin position="123"/>
        <end position="132"/>
    </location>
</feature>
<keyword evidence="3" id="KW-1185">Reference proteome</keyword>
<feature type="region of interest" description="Disordered" evidence="1">
    <location>
        <begin position="99"/>
        <end position="179"/>
    </location>
</feature>
<accession>A0ABQ6JGB6</accession>
<reference evidence="3" key="1">
    <citation type="journal article" date="2019" name="Int. J. Syst. Evol. Microbiol.">
        <title>The Global Catalogue of Microorganisms (GCM) 10K type strain sequencing project: providing services to taxonomists for standard genome sequencing and annotation.</title>
        <authorList>
            <consortium name="The Broad Institute Genomics Platform"/>
            <consortium name="The Broad Institute Genome Sequencing Center for Infectious Disease"/>
            <person name="Wu L."/>
            <person name="Ma J."/>
        </authorList>
    </citation>
    <scope>NUCLEOTIDE SEQUENCE [LARGE SCALE GENOMIC DNA]</scope>
    <source>
        <strain evidence="3">NBRC 108730</strain>
    </source>
</reference>
<dbReference type="EMBL" id="BSUZ01000001">
    <property type="protein sequence ID" value="GMA87223.1"/>
    <property type="molecule type" value="Genomic_DNA"/>
</dbReference>
<protein>
    <submittedName>
        <fullName evidence="2">Uncharacterized protein</fullName>
    </submittedName>
</protein>
<proteinExistence type="predicted"/>
<name>A0ABQ6JGB6_9ACTN</name>
<comment type="caution">
    <text evidence="2">The sequence shown here is derived from an EMBL/GenBank/DDBJ whole genome shotgun (WGS) entry which is preliminary data.</text>
</comment>
<gene>
    <name evidence="2" type="ORF">GCM10025868_24730</name>
</gene>
<dbReference type="Proteomes" id="UP001157017">
    <property type="component" value="Unassembled WGS sequence"/>
</dbReference>
<organism evidence="2 3">
    <name type="scientific">Angustibacter aerolatus</name>
    <dbReference type="NCBI Taxonomy" id="1162965"/>
    <lineage>
        <taxon>Bacteria</taxon>
        <taxon>Bacillati</taxon>
        <taxon>Actinomycetota</taxon>
        <taxon>Actinomycetes</taxon>
        <taxon>Kineosporiales</taxon>
        <taxon>Kineosporiaceae</taxon>
    </lineage>
</organism>
<feature type="compositionally biased region" description="Basic residues" evidence="1">
    <location>
        <begin position="156"/>
        <end position="171"/>
    </location>
</feature>